<feature type="transmembrane region" description="Helical" evidence="1">
    <location>
        <begin position="121"/>
        <end position="142"/>
    </location>
</feature>
<keyword evidence="1" id="KW-1133">Transmembrane helix</keyword>
<dbReference type="Pfam" id="PF00990">
    <property type="entry name" value="GGDEF"/>
    <property type="match status" value="1"/>
</dbReference>
<dbReference type="InterPro" id="IPR000160">
    <property type="entry name" value="GGDEF_dom"/>
</dbReference>
<feature type="transmembrane region" description="Helical" evidence="1">
    <location>
        <begin position="216"/>
        <end position="238"/>
    </location>
</feature>
<dbReference type="InterPro" id="IPR029787">
    <property type="entry name" value="Nucleotide_cyclase"/>
</dbReference>
<evidence type="ECO:0000259" key="2">
    <source>
        <dbReference type="PROSITE" id="PS50887"/>
    </source>
</evidence>
<keyword evidence="1" id="KW-0472">Membrane</keyword>
<feature type="domain" description="GGDEF" evidence="2">
    <location>
        <begin position="395"/>
        <end position="539"/>
    </location>
</feature>
<dbReference type="AlphaFoldDB" id="A0A316A5W1"/>
<dbReference type="InterPro" id="IPR052163">
    <property type="entry name" value="DGC-Regulatory_Protein"/>
</dbReference>
<protein>
    <submittedName>
        <fullName evidence="3">Diguanylate cyclase (GGDEF)-like protein</fullName>
    </submittedName>
</protein>
<feature type="transmembrane region" description="Helical" evidence="1">
    <location>
        <begin position="56"/>
        <end position="78"/>
    </location>
</feature>
<reference evidence="3 4" key="1">
    <citation type="submission" date="2018-03" db="EMBL/GenBank/DDBJ databases">
        <title>Genomic Encyclopedia of Archaeal and Bacterial Type Strains, Phase II (KMG-II): from individual species to whole genera.</title>
        <authorList>
            <person name="Goeker M."/>
        </authorList>
    </citation>
    <scope>NUCLEOTIDE SEQUENCE [LARGE SCALE GENOMIC DNA]</scope>
    <source>
        <strain evidence="3 4">DSM 44889</strain>
    </source>
</reference>
<dbReference type="NCBIfam" id="TIGR00254">
    <property type="entry name" value="GGDEF"/>
    <property type="match status" value="1"/>
</dbReference>
<dbReference type="PANTHER" id="PTHR46663:SF2">
    <property type="entry name" value="GGDEF DOMAIN-CONTAINING PROTEIN"/>
    <property type="match status" value="1"/>
</dbReference>
<dbReference type="EMBL" id="QGDQ01000016">
    <property type="protein sequence ID" value="PWJ52963.1"/>
    <property type="molecule type" value="Genomic_DNA"/>
</dbReference>
<organism evidence="3 4">
    <name type="scientific">Quadrisphaera granulorum</name>
    <dbReference type="NCBI Taxonomy" id="317664"/>
    <lineage>
        <taxon>Bacteria</taxon>
        <taxon>Bacillati</taxon>
        <taxon>Actinomycetota</taxon>
        <taxon>Actinomycetes</taxon>
        <taxon>Kineosporiales</taxon>
        <taxon>Kineosporiaceae</taxon>
        <taxon>Quadrisphaera</taxon>
    </lineage>
</organism>
<dbReference type="Proteomes" id="UP000245469">
    <property type="component" value="Unassembled WGS sequence"/>
</dbReference>
<dbReference type="InterPro" id="IPR043128">
    <property type="entry name" value="Rev_trsase/Diguanyl_cyclase"/>
</dbReference>
<dbReference type="SMART" id="SM00267">
    <property type="entry name" value="GGDEF"/>
    <property type="match status" value="1"/>
</dbReference>
<name>A0A316A5W1_9ACTN</name>
<feature type="transmembrane region" description="Helical" evidence="1">
    <location>
        <begin position="90"/>
        <end position="109"/>
    </location>
</feature>
<feature type="transmembrane region" description="Helical" evidence="1">
    <location>
        <begin position="189"/>
        <end position="209"/>
    </location>
</feature>
<evidence type="ECO:0000313" key="4">
    <source>
        <dbReference type="Proteomes" id="UP000245469"/>
    </source>
</evidence>
<comment type="caution">
    <text evidence="3">The sequence shown here is derived from an EMBL/GenBank/DDBJ whole genome shotgun (WGS) entry which is preliminary data.</text>
</comment>
<proteinExistence type="predicted"/>
<accession>A0A316A5W1</accession>
<dbReference type="Gene3D" id="3.30.70.270">
    <property type="match status" value="1"/>
</dbReference>
<evidence type="ECO:0000256" key="1">
    <source>
        <dbReference type="SAM" id="Phobius"/>
    </source>
</evidence>
<evidence type="ECO:0000313" key="3">
    <source>
        <dbReference type="EMBL" id="PWJ52963.1"/>
    </source>
</evidence>
<feature type="transmembrane region" description="Helical" evidence="1">
    <location>
        <begin position="154"/>
        <end position="177"/>
    </location>
</feature>
<feature type="transmembrane region" description="Helical" evidence="1">
    <location>
        <begin position="31"/>
        <end position="50"/>
    </location>
</feature>
<dbReference type="PROSITE" id="PS50887">
    <property type="entry name" value="GGDEF"/>
    <property type="match status" value="1"/>
</dbReference>
<sequence length="548" mass="55897">MGSLRAKGWTAPPGDPASLKRCVSPTDVPRVTWIWVLALGAAGSLAYALLTGPVEAPLAAAVVYLALGALGLVGTAVGAARLPLRAAAPWWCVTAMQLAWCAVDIRYLVLTTQGAYTGAPAALDMPYLIGYPPLLVAVLLLLRRARSARPPGALTDAAVLGVGLALLGWAALVGPVLHAYPDNAQARLGATLFLACDVVLTVLVVVLLASSPRAPASTWLALAAALSGMLGDCAYLVGDLVPNGVLVVLAVGWTASSTLWAAAALHPSAGRSPVDPEGENPGGTGTSTAGFAPRRIAAMIGGVALAPVSLGIDLVVNRGSSSLPAVLASSAMSLLVVGRLAVALRTTAASLAEREEMRRALEHQASHDGLTDLPNRSTAVARIETALDGARRDGSCVGLLFIDLDGFKAVNDSRGHRAGDQVLRTVADRLAQCLRPGDTVGRLGGDEFVVVLSRLAHGDPGDDGALRTLLMIGERIVAVVAEPIVLDDGDVVSVGASVGAALGGSLHQPDTADALLHEADTAAYRAKAAGRGRVELSGGFPIKPPGLR</sequence>
<dbReference type="PANTHER" id="PTHR46663">
    <property type="entry name" value="DIGUANYLATE CYCLASE DGCT-RELATED"/>
    <property type="match status" value="1"/>
</dbReference>
<gene>
    <name evidence="3" type="ORF">BXY45_11699</name>
</gene>
<dbReference type="SUPFAM" id="SSF55073">
    <property type="entry name" value="Nucleotide cyclase"/>
    <property type="match status" value="1"/>
</dbReference>
<keyword evidence="1" id="KW-0812">Transmembrane</keyword>
<keyword evidence="4" id="KW-1185">Reference proteome</keyword>
<dbReference type="CDD" id="cd01949">
    <property type="entry name" value="GGDEF"/>
    <property type="match status" value="1"/>
</dbReference>